<dbReference type="Proteomes" id="UP001346149">
    <property type="component" value="Unassembled WGS sequence"/>
</dbReference>
<accession>A0AAN7MJQ1</accession>
<name>A0AAN7MJQ1_TRANT</name>
<dbReference type="EMBL" id="JAXQNO010000006">
    <property type="protein sequence ID" value="KAK4796568.1"/>
    <property type="molecule type" value="Genomic_DNA"/>
</dbReference>
<keyword evidence="2" id="KW-1185">Reference proteome</keyword>
<reference evidence="1 2" key="1">
    <citation type="journal article" date="2023" name="Hortic Res">
        <title>Pangenome of water caltrop reveals structural variations and asymmetric subgenome divergence after allopolyploidization.</title>
        <authorList>
            <person name="Zhang X."/>
            <person name="Chen Y."/>
            <person name="Wang L."/>
            <person name="Yuan Y."/>
            <person name="Fang M."/>
            <person name="Shi L."/>
            <person name="Lu R."/>
            <person name="Comes H.P."/>
            <person name="Ma Y."/>
            <person name="Chen Y."/>
            <person name="Huang G."/>
            <person name="Zhou Y."/>
            <person name="Zheng Z."/>
            <person name="Qiu Y."/>
        </authorList>
    </citation>
    <scope>NUCLEOTIDE SEQUENCE [LARGE SCALE GENOMIC DNA]</scope>
    <source>
        <strain evidence="1">F231</strain>
    </source>
</reference>
<evidence type="ECO:0000313" key="1">
    <source>
        <dbReference type="EMBL" id="KAK4796568.1"/>
    </source>
</evidence>
<protein>
    <submittedName>
        <fullName evidence="1">Uncharacterized protein</fullName>
    </submittedName>
</protein>
<evidence type="ECO:0000313" key="2">
    <source>
        <dbReference type="Proteomes" id="UP001346149"/>
    </source>
</evidence>
<dbReference type="AlphaFoldDB" id="A0AAN7MJQ1"/>
<sequence>MWSTGCTCSLKLPLQAAATSWHQDHILLQPCLKSDHMCVSCVLKYWPYIIMHLHENHPSLMPPCHFQVSFSTKKKVLDVCIIKTLEDNQVSPNSLLILFLETKFGLHHNFMLISPIPVTGLWLLLH</sequence>
<gene>
    <name evidence="1" type="ORF">SAY86_028894</name>
</gene>
<organism evidence="1 2">
    <name type="scientific">Trapa natans</name>
    <name type="common">Water chestnut</name>
    <dbReference type="NCBI Taxonomy" id="22666"/>
    <lineage>
        <taxon>Eukaryota</taxon>
        <taxon>Viridiplantae</taxon>
        <taxon>Streptophyta</taxon>
        <taxon>Embryophyta</taxon>
        <taxon>Tracheophyta</taxon>
        <taxon>Spermatophyta</taxon>
        <taxon>Magnoliopsida</taxon>
        <taxon>eudicotyledons</taxon>
        <taxon>Gunneridae</taxon>
        <taxon>Pentapetalae</taxon>
        <taxon>rosids</taxon>
        <taxon>malvids</taxon>
        <taxon>Myrtales</taxon>
        <taxon>Lythraceae</taxon>
        <taxon>Trapa</taxon>
    </lineage>
</organism>
<proteinExistence type="predicted"/>
<comment type="caution">
    <text evidence="1">The sequence shown here is derived from an EMBL/GenBank/DDBJ whole genome shotgun (WGS) entry which is preliminary data.</text>
</comment>